<proteinExistence type="predicted"/>
<reference evidence="2 3" key="1">
    <citation type="submission" date="2018-04" db="EMBL/GenBank/DDBJ databases">
        <title>WGS assembly of Panicum hallii var. hallii HAL2.</title>
        <authorList>
            <person name="Lovell J."/>
            <person name="Jenkins J."/>
            <person name="Lowry D."/>
            <person name="Mamidi S."/>
            <person name="Sreedasyam A."/>
            <person name="Weng X."/>
            <person name="Barry K."/>
            <person name="Bonette J."/>
            <person name="Campitelli B."/>
            <person name="Daum C."/>
            <person name="Gordon S."/>
            <person name="Gould B."/>
            <person name="Lipzen A."/>
            <person name="MacQueen A."/>
            <person name="Palacio-Mejia J."/>
            <person name="Plott C."/>
            <person name="Shakirov E."/>
            <person name="Shu S."/>
            <person name="Yoshinaga Y."/>
            <person name="Zane M."/>
            <person name="Rokhsar D."/>
            <person name="Grimwood J."/>
            <person name="Schmutz J."/>
            <person name="Juenger T."/>
        </authorList>
    </citation>
    <scope>NUCLEOTIDE SEQUENCE [LARGE SCALE GENOMIC DNA]</scope>
    <source>
        <strain evidence="3">cv. HAL2</strain>
    </source>
</reference>
<sequence length="111" mass="13096">MKRLRDVGTAENREIVKHFLEPKMNGKMKFVYNNNSESQRIMGDMFDLDKLKSRRKKHSRPGHQEVCRENEKTRSDEGSLDTSQWQHLFTLILNEFLFRAKSTLTPLSVVN</sequence>
<keyword evidence="3" id="KW-1185">Reference proteome</keyword>
<dbReference type="Proteomes" id="UP000244336">
    <property type="component" value="Chromosome 3"/>
</dbReference>
<dbReference type="EMBL" id="CM009751">
    <property type="protein sequence ID" value="PUZ66639.1"/>
    <property type="molecule type" value="Genomic_DNA"/>
</dbReference>
<accession>A0A2T7EFN3</accession>
<name>A0A2T7EFN3_9POAL</name>
<gene>
    <name evidence="2" type="ORF">GQ55_3G339400</name>
</gene>
<evidence type="ECO:0000313" key="3">
    <source>
        <dbReference type="Proteomes" id="UP000244336"/>
    </source>
</evidence>
<protein>
    <submittedName>
        <fullName evidence="2">Uncharacterized protein</fullName>
    </submittedName>
</protein>
<dbReference type="OrthoDB" id="75724at2759"/>
<organism evidence="2 3">
    <name type="scientific">Panicum hallii var. hallii</name>
    <dbReference type="NCBI Taxonomy" id="1504633"/>
    <lineage>
        <taxon>Eukaryota</taxon>
        <taxon>Viridiplantae</taxon>
        <taxon>Streptophyta</taxon>
        <taxon>Embryophyta</taxon>
        <taxon>Tracheophyta</taxon>
        <taxon>Spermatophyta</taxon>
        <taxon>Magnoliopsida</taxon>
        <taxon>Liliopsida</taxon>
        <taxon>Poales</taxon>
        <taxon>Poaceae</taxon>
        <taxon>PACMAD clade</taxon>
        <taxon>Panicoideae</taxon>
        <taxon>Panicodae</taxon>
        <taxon>Paniceae</taxon>
        <taxon>Panicinae</taxon>
        <taxon>Panicum</taxon>
        <taxon>Panicum sect. Panicum</taxon>
    </lineage>
</organism>
<dbReference type="AlphaFoldDB" id="A0A2T7EFN3"/>
<evidence type="ECO:0000256" key="1">
    <source>
        <dbReference type="SAM" id="MobiDB-lite"/>
    </source>
</evidence>
<evidence type="ECO:0000313" key="2">
    <source>
        <dbReference type="EMBL" id="PUZ66639.1"/>
    </source>
</evidence>
<feature type="region of interest" description="Disordered" evidence="1">
    <location>
        <begin position="53"/>
        <end position="81"/>
    </location>
</feature>
<dbReference type="Gramene" id="PUZ66639">
    <property type="protein sequence ID" value="PUZ66639"/>
    <property type="gene ID" value="GQ55_3G339400"/>
</dbReference>
<feature type="compositionally biased region" description="Basic and acidic residues" evidence="1">
    <location>
        <begin position="62"/>
        <end position="77"/>
    </location>
</feature>